<proteinExistence type="predicted"/>
<evidence type="ECO:0000313" key="1">
    <source>
        <dbReference type="EMBL" id="GFE49743.1"/>
    </source>
</evidence>
<protein>
    <submittedName>
        <fullName evidence="1">Uncharacterized protein</fullName>
    </submittedName>
</protein>
<evidence type="ECO:0000313" key="2">
    <source>
        <dbReference type="Proteomes" id="UP000436522"/>
    </source>
</evidence>
<dbReference type="EMBL" id="BLIV01000003">
    <property type="protein sequence ID" value="GFE49743.1"/>
    <property type="molecule type" value="Genomic_DNA"/>
</dbReference>
<organism evidence="1 2">
    <name type="scientific">Roseobacter cerasinus</name>
    <dbReference type="NCBI Taxonomy" id="2602289"/>
    <lineage>
        <taxon>Bacteria</taxon>
        <taxon>Pseudomonadati</taxon>
        <taxon>Pseudomonadota</taxon>
        <taxon>Alphaproteobacteria</taxon>
        <taxon>Rhodobacterales</taxon>
        <taxon>Roseobacteraceae</taxon>
        <taxon>Roseobacter</taxon>
    </lineage>
</organism>
<dbReference type="Proteomes" id="UP000436522">
    <property type="component" value="Unassembled WGS sequence"/>
</dbReference>
<keyword evidence="2" id="KW-1185">Reference proteome</keyword>
<reference evidence="1 2" key="1">
    <citation type="submission" date="2019-12" db="EMBL/GenBank/DDBJ databases">
        <title>Roseobacter cerasinus sp. nov., isolated from seawater around aquaculture.</title>
        <authorList>
            <person name="Muramatsu S."/>
            <person name="Takabe Y."/>
            <person name="Mori K."/>
            <person name="Takaichi S."/>
            <person name="Hanada S."/>
        </authorList>
    </citation>
    <scope>NUCLEOTIDE SEQUENCE [LARGE SCALE GENOMIC DNA]</scope>
    <source>
        <strain evidence="1 2">AI77</strain>
    </source>
</reference>
<accession>A0A640VNB8</accession>
<sequence>MPSLSHIPDRPIAIDLRIDLPKAAQIRAAWPPDYSIWPDEPFGASADQHVWPSVFVYPEQASADRVTIGPGEAPYWDAFNVWDDVRDMVGHMRPLPVVSNVVALGLDQDPSVHLQQDLALAGLAQNGVSSETLEMEAVLMGYDITDGVLESALFAHDGPSLEFDVRDVQRTVYGLIDTLEAARTLRRRLETCGPPNAPLHCISVWALGERPATPPT</sequence>
<dbReference type="AlphaFoldDB" id="A0A640VNB8"/>
<gene>
    <name evidence="1" type="ORF">So717_14960</name>
</gene>
<comment type="caution">
    <text evidence="1">The sequence shown here is derived from an EMBL/GenBank/DDBJ whole genome shotgun (WGS) entry which is preliminary data.</text>
</comment>
<name>A0A640VNB8_9RHOB</name>